<dbReference type="KEGG" id="mbrn:26246073"/>
<reference evidence="1 2" key="1">
    <citation type="submission" date="2020-07" db="EMBL/GenBank/DDBJ databases">
        <title>Telomere length de novo assembly of all 7 chromosomes of the fungus, Metarhizium brunneum, using a novel assembly pipeline.</title>
        <authorList>
            <person name="Saud z."/>
            <person name="Kortsinoglou A."/>
            <person name="Kouvelis V.N."/>
            <person name="Butt T.M."/>
        </authorList>
    </citation>
    <scope>NUCLEOTIDE SEQUENCE [LARGE SCALE GENOMIC DNA]</scope>
    <source>
        <strain evidence="1 2">4556</strain>
    </source>
</reference>
<organism evidence="1 2">
    <name type="scientific">Metarhizium brunneum</name>
    <dbReference type="NCBI Taxonomy" id="500148"/>
    <lineage>
        <taxon>Eukaryota</taxon>
        <taxon>Fungi</taxon>
        <taxon>Dikarya</taxon>
        <taxon>Ascomycota</taxon>
        <taxon>Pezizomycotina</taxon>
        <taxon>Sordariomycetes</taxon>
        <taxon>Hypocreomycetidae</taxon>
        <taxon>Hypocreales</taxon>
        <taxon>Clavicipitaceae</taxon>
        <taxon>Metarhizium</taxon>
    </lineage>
</organism>
<dbReference type="Proteomes" id="UP000510686">
    <property type="component" value="Chromosome 5"/>
</dbReference>
<evidence type="ECO:0000313" key="2">
    <source>
        <dbReference type="Proteomes" id="UP000510686"/>
    </source>
</evidence>
<dbReference type="GeneID" id="26246073"/>
<dbReference type="OrthoDB" id="10319382at2759"/>
<name>A0A7D5Z3Q5_9HYPO</name>
<sequence>MDRYDLDEESFRLLVQLQMEDIAEISSGTDGKDLTTQENDFVVAAEQYKRELEQHLLAFCLEPAGACNLATVMPTDQAEVAVNPELS</sequence>
<keyword evidence="2" id="KW-1185">Reference proteome</keyword>
<dbReference type="AlphaFoldDB" id="A0A7D5Z3Q5"/>
<evidence type="ECO:0000313" key="1">
    <source>
        <dbReference type="EMBL" id="QLI71785.1"/>
    </source>
</evidence>
<proteinExistence type="predicted"/>
<protein>
    <submittedName>
        <fullName evidence="1">Uncharacterized protein</fullName>
    </submittedName>
</protein>
<dbReference type="EMBL" id="CP058936">
    <property type="protein sequence ID" value="QLI71785.1"/>
    <property type="molecule type" value="Genomic_DNA"/>
</dbReference>
<dbReference type="RefSeq" id="XP_014541084.1">
    <property type="nucleotide sequence ID" value="XM_014685598.1"/>
</dbReference>
<gene>
    <name evidence="1" type="ORF">G6M90_00g085270</name>
</gene>
<accession>A0A7D5Z3Q5</accession>